<protein>
    <submittedName>
        <fullName evidence="2">Uncharacterized protein</fullName>
    </submittedName>
</protein>
<evidence type="ECO:0000256" key="1">
    <source>
        <dbReference type="SAM" id="MobiDB-lite"/>
    </source>
</evidence>
<dbReference type="RefSeq" id="WP_345732752.1">
    <property type="nucleotide sequence ID" value="NZ_BAAAYN010000054.1"/>
</dbReference>
<sequence>MMHGRFHPDDITAAARLRVYPVPATGPSAAAGPLTPRLPAWAAAGRRRRTQPSFLDRVETRLWARPDARMRDAGWEVVRLGRWRRQYRHPRRVEAGTAAARVRYAAECAAEPRVTPLTRRPARTPAPPARRWAA</sequence>
<accession>A0ABP6TAW6</accession>
<keyword evidence="3" id="KW-1185">Reference proteome</keyword>
<proteinExistence type="predicted"/>
<evidence type="ECO:0000313" key="2">
    <source>
        <dbReference type="EMBL" id="GAA3396171.1"/>
    </source>
</evidence>
<comment type="caution">
    <text evidence="2">The sequence shown here is derived from an EMBL/GenBank/DDBJ whole genome shotgun (WGS) entry which is preliminary data.</text>
</comment>
<gene>
    <name evidence="2" type="ORF">GCM10020369_71880</name>
</gene>
<dbReference type="EMBL" id="BAAAYN010000054">
    <property type="protein sequence ID" value="GAA3396171.1"/>
    <property type="molecule type" value="Genomic_DNA"/>
</dbReference>
<organism evidence="2 3">
    <name type="scientific">Cryptosporangium minutisporangium</name>
    <dbReference type="NCBI Taxonomy" id="113569"/>
    <lineage>
        <taxon>Bacteria</taxon>
        <taxon>Bacillati</taxon>
        <taxon>Actinomycetota</taxon>
        <taxon>Actinomycetes</taxon>
        <taxon>Cryptosporangiales</taxon>
        <taxon>Cryptosporangiaceae</taxon>
        <taxon>Cryptosporangium</taxon>
    </lineage>
</organism>
<dbReference type="Proteomes" id="UP001501676">
    <property type="component" value="Unassembled WGS sequence"/>
</dbReference>
<evidence type="ECO:0000313" key="3">
    <source>
        <dbReference type="Proteomes" id="UP001501676"/>
    </source>
</evidence>
<name>A0ABP6TAW6_9ACTN</name>
<feature type="region of interest" description="Disordered" evidence="1">
    <location>
        <begin position="113"/>
        <end position="134"/>
    </location>
</feature>
<reference evidence="3" key="1">
    <citation type="journal article" date="2019" name="Int. J. Syst. Evol. Microbiol.">
        <title>The Global Catalogue of Microorganisms (GCM) 10K type strain sequencing project: providing services to taxonomists for standard genome sequencing and annotation.</title>
        <authorList>
            <consortium name="The Broad Institute Genomics Platform"/>
            <consortium name="The Broad Institute Genome Sequencing Center for Infectious Disease"/>
            <person name="Wu L."/>
            <person name="Ma J."/>
        </authorList>
    </citation>
    <scope>NUCLEOTIDE SEQUENCE [LARGE SCALE GENOMIC DNA]</scope>
    <source>
        <strain evidence="3">JCM 9458</strain>
    </source>
</reference>